<dbReference type="KEGG" id="mmaa:FR932_02385"/>
<dbReference type="RefSeq" id="WP_019441284.1">
    <property type="nucleotide sequence ID" value="NZ_ALOE01000015.1"/>
</dbReference>
<proteinExistence type="predicted"/>
<protein>
    <submittedName>
        <fullName evidence="1">Phosphate/phosphite/phosphonate ABC transporter substrate-binding protein</fullName>
    </submittedName>
</protein>
<dbReference type="PANTHER" id="PTHR35841">
    <property type="entry name" value="PHOSPHONATES-BINDING PERIPLASMIC PROTEIN"/>
    <property type="match status" value="1"/>
</dbReference>
<dbReference type="Gene3D" id="3.40.190.10">
    <property type="entry name" value="Periplasmic binding protein-like II"/>
    <property type="match status" value="2"/>
</dbReference>
<dbReference type="AlphaFoldDB" id="A0A5J6WHV8"/>
<dbReference type="EMBL" id="CP044399">
    <property type="protein sequence ID" value="QFI36760.1"/>
    <property type="molecule type" value="Genomic_DNA"/>
</dbReference>
<dbReference type="PANTHER" id="PTHR35841:SF1">
    <property type="entry name" value="PHOSPHONATES-BINDING PERIPLASMIC PROTEIN"/>
    <property type="match status" value="1"/>
</dbReference>
<name>A0A5J6WHV8_MORMI</name>
<reference evidence="1 2" key="1">
    <citation type="submission" date="2019-09" db="EMBL/GenBank/DDBJ databases">
        <title>Hybrid Assembly of the complete Genome of the Deep-Sea Bacterium Moritella marina from long Nanopore and Illumina reads.</title>
        <authorList>
            <person name="Magin S."/>
            <person name="Georgoulis A."/>
            <person name="Papadimitriou K."/>
            <person name="Iliakis G."/>
            <person name="Vorgias C.E."/>
        </authorList>
    </citation>
    <scope>NUCLEOTIDE SEQUENCE [LARGE SCALE GENOMIC DNA]</scope>
    <source>
        <strain evidence="1 2">MP-1</strain>
    </source>
</reference>
<sequence length="280" mass="31291">MYIFKLRFLLITFFSLKLLFSITVHAEEKVYIVGVVPQFEARKLTAIWIPILEQLTVETGLQFKLEGAPNINEFEKKFMAGTYDFVYMNPYHFVLGNQLQGYIPLVKDGSKKLHGVLVVQKDSPIKNVAQLNGAKIAFPSPNALGASLQMRQELHDIFNIQITPVYVNTHGSVYLNVLLGDTQAGGGVGKTLKKQKIEYQQALRVIHKTTPVASHPIAAHPRVASRDIEKVTAALINMGKTEATAVLLQGIPMPQITIATMADYEPLKSMNLKRFYIQPK</sequence>
<dbReference type="OrthoDB" id="5343002at2"/>
<keyword evidence="2" id="KW-1185">Reference proteome</keyword>
<organism evidence="1 2">
    <name type="scientific">Moritella marina ATCC 15381</name>
    <dbReference type="NCBI Taxonomy" id="1202962"/>
    <lineage>
        <taxon>Bacteria</taxon>
        <taxon>Pseudomonadati</taxon>
        <taxon>Pseudomonadota</taxon>
        <taxon>Gammaproteobacteria</taxon>
        <taxon>Alteromonadales</taxon>
        <taxon>Moritellaceae</taxon>
        <taxon>Moritella</taxon>
    </lineage>
</organism>
<dbReference type="Proteomes" id="UP000327424">
    <property type="component" value="Chromosome"/>
</dbReference>
<dbReference type="SUPFAM" id="SSF53850">
    <property type="entry name" value="Periplasmic binding protein-like II"/>
    <property type="match status" value="1"/>
</dbReference>
<evidence type="ECO:0000313" key="1">
    <source>
        <dbReference type="EMBL" id="QFI36760.1"/>
    </source>
</evidence>
<dbReference type="Pfam" id="PF12974">
    <property type="entry name" value="Phosphonate-bd"/>
    <property type="match status" value="1"/>
</dbReference>
<gene>
    <name evidence="1" type="ORF">FR932_02385</name>
</gene>
<evidence type="ECO:0000313" key="2">
    <source>
        <dbReference type="Proteomes" id="UP000327424"/>
    </source>
</evidence>
<accession>A0A5J6WHV8</accession>